<gene>
    <name evidence="1" type="ORF">SAMN05192584_108183</name>
</gene>
<keyword evidence="2" id="KW-1185">Reference proteome</keyword>
<evidence type="ECO:0000313" key="2">
    <source>
        <dbReference type="Proteomes" id="UP000198928"/>
    </source>
</evidence>
<evidence type="ECO:0000313" key="1">
    <source>
        <dbReference type="EMBL" id="SFK73647.1"/>
    </source>
</evidence>
<sequence>MKPHPHRCTDRCRCPVHKTPLIYWPAGNDHACQDADCEHAHGFKAVELPPVEVEITADTTRFSRALLDTQAILMFRHHPDLGNLGRNE</sequence>
<reference evidence="2" key="1">
    <citation type="submission" date="2016-10" db="EMBL/GenBank/DDBJ databases">
        <authorList>
            <person name="Varghese N."/>
            <person name="Submissions S."/>
        </authorList>
    </citation>
    <scope>NUCLEOTIDE SEQUENCE [LARGE SCALE GENOMIC DNA]</scope>
    <source>
        <strain evidence="2">PL19</strain>
    </source>
</reference>
<proteinExistence type="predicted"/>
<dbReference type="EMBL" id="FOSG01000008">
    <property type="protein sequence ID" value="SFK73647.1"/>
    <property type="molecule type" value="Genomic_DNA"/>
</dbReference>
<organism evidence="1 2">
    <name type="scientific">Streptomyces pini</name>
    <dbReference type="NCBI Taxonomy" id="1520580"/>
    <lineage>
        <taxon>Bacteria</taxon>
        <taxon>Bacillati</taxon>
        <taxon>Actinomycetota</taxon>
        <taxon>Actinomycetes</taxon>
        <taxon>Kitasatosporales</taxon>
        <taxon>Streptomycetaceae</taxon>
        <taxon>Streptomyces</taxon>
    </lineage>
</organism>
<protein>
    <submittedName>
        <fullName evidence="1">Uncharacterized protein</fullName>
    </submittedName>
</protein>
<dbReference type="AlphaFoldDB" id="A0A1I4BZP4"/>
<name>A0A1I4BZP4_9ACTN</name>
<dbReference type="Proteomes" id="UP000198928">
    <property type="component" value="Unassembled WGS sequence"/>
</dbReference>
<accession>A0A1I4BZP4</accession>